<dbReference type="CDD" id="cd16935">
    <property type="entry name" value="HATPase_AgrC-ComD-like"/>
    <property type="match status" value="1"/>
</dbReference>
<evidence type="ECO:0000259" key="2">
    <source>
        <dbReference type="Pfam" id="PF14501"/>
    </source>
</evidence>
<dbReference type="Proteomes" id="UP000289841">
    <property type="component" value="Chromosome"/>
</dbReference>
<dbReference type="Gene3D" id="3.30.565.10">
    <property type="entry name" value="Histidine kinase-like ATPase, C-terminal domain"/>
    <property type="match status" value="1"/>
</dbReference>
<keyword evidence="1" id="KW-1133">Transmembrane helix</keyword>
<dbReference type="STRING" id="1278311.GCA_000428705_01297"/>
<feature type="transmembrane region" description="Helical" evidence="1">
    <location>
        <begin position="61"/>
        <end position="79"/>
    </location>
</feature>
<keyword evidence="1" id="KW-0812">Transmembrane</keyword>
<dbReference type="GO" id="GO:0042802">
    <property type="term" value="F:identical protein binding"/>
    <property type="evidence" value="ECO:0007669"/>
    <property type="project" value="TreeGrafter"/>
</dbReference>
<dbReference type="Pfam" id="PF14501">
    <property type="entry name" value="HATPase_c_5"/>
    <property type="match status" value="1"/>
</dbReference>
<protein>
    <recommendedName>
        <fullName evidence="2">Sensor histidine kinase NatK-like C-terminal domain-containing protein</fullName>
    </recommendedName>
</protein>
<dbReference type="AlphaFoldDB" id="A0A449BBL2"/>
<evidence type="ECO:0000313" key="4">
    <source>
        <dbReference type="Proteomes" id="UP000289841"/>
    </source>
</evidence>
<dbReference type="KEGG" id="aaxa:NCTC10138_00194"/>
<feature type="transmembrane region" description="Helical" evidence="1">
    <location>
        <begin position="117"/>
        <end position="137"/>
    </location>
</feature>
<sequence length="425" mass="49682">MIDFFYSHGFVIELIITSSLFVYFLKPRAKFFLRVLLCIATLFLVSIVWDKVIPSNTYLIIFKHITLFTFCFLAIMFCFKATIWESLFLETSAFTVQHSAFKLGFLVQTIIESKFENTIVSIISYLLIDLVIYILAYRLFSLKIKNEHVSSKKMNNQIVLMAVALILFTTIFQNLFEFIIDKNDLMMLIAITSYDLVSCVLVISIQFGILKNNRLTYETTVLEHVLYKQKEQMINSKHNMDILNIKYHDLKYLVNSIENRIEANELEELHKVINAYDLYVDTGNEALNIILSEKKLICDNNNIKFNYILDGQKLNFMQASDIYSLFGNAIDNAITATKKIQKMEKRNIKIVVKKVLNIVIIVIENYYEGEILFDDIFPITTKEDRNYHGYGMKSIKYIVDKYQGFMSVKSEKERFTLSISFEEQK</sequence>
<reference evidence="3 4" key="1">
    <citation type="submission" date="2019-01" db="EMBL/GenBank/DDBJ databases">
        <authorList>
            <consortium name="Pathogen Informatics"/>
        </authorList>
    </citation>
    <scope>NUCLEOTIDE SEQUENCE [LARGE SCALE GENOMIC DNA]</scope>
    <source>
        <strain evidence="3 4">NCTC10138</strain>
    </source>
</reference>
<feature type="transmembrane region" description="Helical" evidence="1">
    <location>
        <begin position="6"/>
        <end position="24"/>
    </location>
</feature>
<evidence type="ECO:0000256" key="1">
    <source>
        <dbReference type="SAM" id="Phobius"/>
    </source>
</evidence>
<feature type="transmembrane region" description="Helical" evidence="1">
    <location>
        <begin position="186"/>
        <end position="210"/>
    </location>
</feature>
<dbReference type="InterPro" id="IPR036890">
    <property type="entry name" value="HATPase_C_sf"/>
</dbReference>
<dbReference type="PANTHER" id="PTHR40448">
    <property type="entry name" value="TWO-COMPONENT SENSOR HISTIDINE KINASE"/>
    <property type="match status" value="1"/>
</dbReference>
<keyword evidence="4" id="KW-1185">Reference proteome</keyword>
<feature type="domain" description="Sensor histidine kinase NatK-like C-terminal" evidence="2">
    <location>
        <begin position="317"/>
        <end position="421"/>
    </location>
</feature>
<dbReference type="OrthoDB" id="358728at2"/>
<gene>
    <name evidence="3" type="ORF">NCTC10138_00194</name>
</gene>
<dbReference type="SUPFAM" id="SSF55874">
    <property type="entry name" value="ATPase domain of HSP90 chaperone/DNA topoisomerase II/histidine kinase"/>
    <property type="match status" value="1"/>
</dbReference>
<accession>A0A449BBL2</accession>
<dbReference type="EMBL" id="LR215048">
    <property type="protein sequence ID" value="VEU79841.1"/>
    <property type="molecule type" value="Genomic_DNA"/>
</dbReference>
<feature type="transmembrane region" description="Helical" evidence="1">
    <location>
        <begin position="91"/>
        <end position="111"/>
    </location>
</feature>
<dbReference type="RefSeq" id="WP_026390760.1">
    <property type="nucleotide sequence ID" value="NZ_LR215048.1"/>
</dbReference>
<dbReference type="InterPro" id="IPR032834">
    <property type="entry name" value="NatK-like_C"/>
</dbReference>
<dbReference type="PANTHER" id="PTHR40448:SF1">
    <property type="entry name" value="TWO-COMPONENT SENSOR HISTIDINE KINASE"/>
    <property type="match status" value="1"/>
</dbReference>
<evidence type="ECO:0000313" key="3">
    <source>
        <dbReference type="EMBL" id="VEU79841.1"/>
    </source>
</evidence>
<feature type="transmembrane region" description="Helical" evidence="1">
    <location>
        <begin position="158"/>
        <end position="180"/>
    </location>
</feature>
<organism evidence="3 4">
    <name type="scientific">Haploplasma axanthum</name>
    <name type="common">Acholeplasma axanthum</name>
    <dbReference type="NCBI Taxonomy" id="29552"/>
    <lineage>
        <taxon>Bacteria</taxon>
        <taxon>Bacillati</taxon>
        <taxon>Mycoplasmatota</taxon>
        <taxon>Mollicutes</taxon>
        <taxon>Acholeplasmatales</taxon>
        <taxon>Acholeplasmataceae</taxon>
        <taxon>Haploplasma</taxon>
    </lineage>
</organism>
<feature type="transmembrane region" description="Helical" evidence="1">
    <location>
        <begin position="31"/>
        <end position="49"/>
    </location>
</feature>
<proteinExistence type="predicted"/>
<name>A0A449BBL2_HAPAX</name>
<keyword evidence="1" id="KW-0472">Membrane</keyword>